<keyword evidence="7" id="KW-1185">Reference proteome</keyword>
<evidence type="ECO:0000256" key="3">
    <source>
        <dbReference type="ARBA" id="ARBA00023054"/>
    </source>
</evidence>
<dbReference type="PROSITE" id="PS50913">
    <property type="entry name" value="GRIP"/>
    <property type="match status" value="1"/>
</dbReference>
<evidence type="ECO:0000256" key="1">
    <source>
        <dbReference type="ARBA" id="ARBA00004555"/>
    </source>
</evidence>
<dbReference type="Pfam" id="PF10375">
    <property type="entry name" value="GRAB"/>
    <property type="match status" value="1"/>
</dbReference>
<feature type="region of interest" description="Disordered" evidence="4">
    <location>
        <begin position="588"/>
        <end position="621"/>
    </location>
</feature>
<dbReference type="SUPFAM" id="SSF57997">
    <property type="entry name" value="Tropomyosin"/>
    <property type="match status" value="1"/>
</dbReference>
<feature type="region of interest" description="Disordered" evidence="4">
    <location>
        <begin position="262"/>
        <end position="305"/>
    </location>
</feature>
<feature type="region of interest" description="Disordered" evidence="4">
    <location>
        <begin position="1"/>
        <end position="143"/>
    </location>
</feature>
<reference evidence="6 7" key="1">
    <citation type="submission" date="2018-05" db="EMBL/GenBank/DDBJ databases">
        <title>Whole genome sequencing for identification of molecular markers to develop diagnostic detection tools for the regulated plant pathogen Lachnellula willkommii.</title>
        <authorList>
            <person name="Giroux E."/>
            <person name="Bilodeau G."/>
        </authorList>
    </citation>
    <scope>NUCLEOTIDE SEQUENCE [LARGE SCALE GENOMIC DNA]</scope>
    <source>
        <strain evidence="6 7">CBS 203.66</strain>
    </source>
</reference>
<keyword evidence="2" id="KW-0333">Golgi apparatus</keyword>
<dbReference type="GO" id="GO:0007030">
    <property type="term" value="P:Golgi organization"/>
    <property type="evidence" value="ECO:0007669"/>
    <property type="project" value="TreeGrafter"/>
</dbReference>
<feature type="region of interest" description="Disordered" evidence="4">
    <location>
        <begin position="534"/>
        <end position="573"/>
    </location>
</feature>
<dbReference type="InterPro" id="IPR000237">
    <property type="entry name" value="GRIP_dom"/>
</dbReference>
<dbReference type="InterPro" id="IPR019459">
    <property type="entry name" value="GRAB"/>
</dbReference>
<dbReference type="Proteomes" id="UP000469559">
    <property type="component" value="Unassembled WGS sequence"/>
</dbReference>
<dbReference type="EMBL" id="QGMF01000066">
    <property type="protein sequence ID" value="TVY20190.1"/>
    <property type="molecule type" value="Genomic_DNA"/>
</dbReference>
<feature type="compositionally biased region" description="Polar residues" evidence="4">
    <location>
        <begin position="89"/>
        <end position="107"/>
    </location>
</feature>
<evidence type="ECO:0000313" key="7">
    <source>
        <dbReference type="Proteomes" id="UP000469559"/>
    </source>
</evidence>
<dbReference type="PANTHER" id="PTHR18921:SF2">
    <property type="entry name" value="THYROID RECEPTOR-INTERACTING PROTEIN 11"/>
    <property type="match status" value="1"/>
</dbReference>
<feature type="compositionally biased region" description="Basic and acidic residues" evidence="4">
    <location>
        <begin position="195"/>
        <end position="228"/>
    </location>
</feature>
<dbReference type="OrthoDB" id="425925at2759"/>
<organism evidence="6 7">
    <name type="scientific">Lachnellula arida</name>
    <dbReference type="NCBI Taxonomy" id="1316785"/>
    <lineage>
        <taxon>Eukaryota</taxon>
        <taxon>Fungi</taxon>
        <taxon>Dikarya</taxon>
        <taxon>Ascomycota</taxon>
        <taxon>Pezizomycotina</taxon>
        <taxon>Leotiomycetes</taxon>
        <taxon>Helotiales</taxon>
        <taxon>Lachnaceae</taxon>
        <taxon>Lachnellula</taxon>
    </lineage>
</organism>
<comment type="subcellular location">
    <subcellularLocation>
        <location evidence="1">Golgi apparatus</location>
    </subcellularLocation>
</comment>
<feature type="compositionally biased region" description="Polar residues" evidence="4">
    <location>
        <begin position="1"/>
        <end position="18"/>
    </location>
</feature>
<feature type="compositionally biased region" description="Low complexity" evidence="4">
    <location>
        <begin position="591"/>
        <end position="605"/>
    </location>
</feature>
<feature type="domain" description="GRIP" evidence="5">
    <location>
        <begin position="486"/>
        <end position="537"/>
    </location>
</feature>
<accession>A0A8T9BJA5</accession>
<feature type="region of interest" description="Disordered" evidence="4">
    <location>
        <begin position="168"/>
        <end position="231"/>
    </location>
</feature>
<dbReference type="GO" id="GO:0006888">
    <property type="term" value="P:endoplasmic reticulum to Golgi vesicle-mediated transport"/>
    <property type="evidence" value="ECO:0007669"/>
    <property type="project" value="TreeGrafter"/>
</dbReference>
<proteinExistence type="predicted"/>
<evidence type="ECO:0000256" key="2">
    <source>
        <dbReference type="ARBA" id="ARBA00023034"/>
    </source>
</evidence>
<gene>
    <name evidence="6" type="primary">SPBC119.12</name>
    <name evidence="6" type="ORF">LARI1_G001681</name>
</gene>
<evidence type="ECO:0000259" key="5">
    <source>
        <dbReference type="PROSITE" id="PS50913"/>
    </source>
</evidence>
<dbReference type="Gene3D" id="1.10.287.1490">
    <property type="match status" value="1"/>
</dbReference>
<feature type="compositionally biased region" description="Polar residues" evidence="4">
    <location>
        <begin position="113"/>
        <end position="122"/>
    </location>
</feature>
<feature type="compositionally biased region" description="Polar residues" evidence="4">
    <location>
        <begin position="556"/>
        <end position="566"/>
    </location>
</feature>
<evidence type="ECO:0000313" key="6">
    <source>
        <dbReference type="EMBL" id="TVY20190.1"/>
    </source>
</evidence>
<feature type="compositionally biased region" description="Basic and acidic residues" evidence="4">
    <location>
        <begin position="168"/>
        <end position="188"/>
    </location>
</feature>
<comment type="caution">
    <text evidence="6">The sequence shown here is derived from an EMBL/GenBank/DDBJ whole genome shotgun (WGS) entry which is preliminary data.</text>
</comment>
<protein>
    <submittedName>
        <fullName evidence="6">GRIP domain-containing protein</fullName>
    </submittedName>
</protein>
<feature type="compositionally biased region" description="Polar residues" evidence="4">
    <location>
        <begin position="133"/>
        <end position="143"/>
    </location>
</feature>
<dbReference type="GO" id="GO:0005794">
    <property type="term" value="C:Golgi apparatus"/>
    <property type="evidence" value="ECO:0007669"/>
    <property type="project" value="UniProtKB-SubCell"/>
</dbReference>
<dbReference type="PANTHER" id="PTHR18921">
    <property type="entry name" value="MYOSIN HEAVY CHAIN - RELATED"/>
    <property type="match status" value="1"/>
</dbReference>
<dbReference type="AlphaFoldDB" id="A0A8T9BJA5"/>
<feature type="compositionally biased region" description="Basic residues" evidence="4">
    <location>
        <begin position="31"/>
        <end position="43"/>
    </location>
</feature>
<keyword evidence="3" id="KW-0175">Coiled coil</keyword>
<sequence>MSTQAPPDPSQASLTGWSAQHHGCPDNVASSKKKKSNKKKNGKGKSNGDTVKSQEPEKGLALEIGDGEGEGEDSGQSAVNTPKEANFPKSLQSQMNGHSHDATSNGSAMAASNHVSAANQVKTQERNVEDTIDSNASDTTDTSIRFEAMSQEREALRAEVEQLRKSLQDIQGKHTEEVSTIRSQHSEEISGVQSKHSEEISTIKDQHTEEISSVRAELEESQSAREQAEEQYQSLLGRINTIKASLGERLKADRQELAEAKEQIEELESQNESLQRRVQGLEGDAKRLESESQDSSRELSSLRNRHNLSQQNWVHEREDLLQQTRQLRDEAEAAKEAMGDWEVLAMEERAMREGLTEKVGDLEEQFSSQKDAYETAVSERDSQSQSLQGLQRALQEVQEARKRELRDMVESYEEQIQSLKKLVQDSDSRATEAENGKGSLQTELDRLVPFEKEVKEKNLLIGKLRHEAIVLNDHLTKALRFLKKAKPEDNIDRQIVTNHFLHFLALDRSDPKKFQILQLIAALLNWTEEQKEQAGLARPGGTSGSLRLPISPFHRTPSTPTLSTEFFTEPPASKESLADLWTSFLERNAEEGSASGSRSGSISSAPPRPDTRSGDGSSASR</sequence>
<evidence type="ECO:0000256" key="4">
    <source>
        <dbReference type="SAM" id="MobiDB-lite"/>
    </source>
</evidence>
<name>A0A8T9BJA5_9HELO</name>
<feature type="compositionally biased region" description="Basic and acidic residues" evidence="4">
    <location>
        <begin position="283"/>
        <end position="297"/>
    </location>
</feature>
<dbReference type="GO" id="GO:0031267">
    <property type="term" value="F:small GTPase binding"/>
    <property type="evidence" value="ECO:0007669"/>
    <property type="project" value="TreeGrafter"/>
</dbReference>